<dbReference type="InterPro" id="IPR029063">
    <property type="entry name" value="SAM-dependent_MTases_sf"/>
</dbReference>
<name>A0A9Q8Q4G8_9GAMM</name>
<dbReference type="SUPFAM" id="SSF53335">
    <property type="entry name" value="S-adenosyl-L-methionine-dependent methyltransferases"/>
    <property type="match status" value="1"/>
</dbReference>
<keyword evidence="2" id="KW-0808">Transferase</keyword>
<dbReference type="GO" id="GO:0008757">
    <property type="term" value="F:S-adenosylmethionine-dependent methyltransferase activity"/>
    <property type="evidence" value="ECO:0007669"/>
    <property type="project" value="InterPro"/>
</dbReference>
<dbReference type="CDD" id="cd02440">
    <property type="entry name" value="AdoMet_MTases"/>
    <property type="match status" value="1"/>
</dbReference>
<dbReference type="Proteomes" id="UP000829116">
    <property type="component" value="Chromosome"/>
</dbReference>
<dbReference type="Pfam" id="PF08241">
    <property type="entry name" value="Methyltransf_11"/>
    <property type="match status" value="1"/>
</dbReference>
<keyword evidence="2" id="KW-0489">Methyltransferase</keyword>
<dbReference type="RefSeq" id="WP_231637022.1">
    <property type="nucleotide sequence ID" value="NZ_CAWMFK010000039.1"/>
</dbReference>
<proteinExistence type="predicted"/>
<evidence type="ECO:0000259" key="1">
    <source>
        <dbReference type="Pfam" id="PF08241"/>
    </source>
</evidence>
<dbReference type="Gene3D" id="3.40.50.150">
    <property type="entry name" value="Vaccinia Virus protein VP39"/>
    <property type="match status" value="1"/>
</dbReference>
<gene>
    <name evidence="2" type="ORF">MNY72_07325</name>
</gene>
<dbReference type="InterPro" id="IPR013216">
    <property type="entry name" value="Methyltransf_11"/>
</dbReference>
<dbReference type="AlphaFoldDB" id="A0A9Q8Q4G8"/>
<accession>A0A9Q8Q4G8</accession>
<dbReference type="EMBL" id="CP093245">
    <property type="protein sequence ID" value="UNH32082.1"/>
    <property type="molecule type" value="Genomic_DNA"/>
</dbReference>
<reference evidence="2" key="1">
    <citation type="submission" date="2022-03" db="EMBL/GenBank/DDBJ databases">
        <title>ESBL-producing Moellerella wisconsensis and Escherichia marmotae isolated from wild game meat.</title>
        <authorList>
            <person name="Biggel M."/>
        </authorList>
    </citation>
    <scope>NUCLEOTIDE SEQUENCE</scope>
    <source>
        <strain evidence="2">W51</strain>
    </source>
</reference>
<organism evidence="2 3">
    <name type="scientific">Moellerella wisconsensis</name>
    <dbReference type="NCBI Taxonomy" id="158849"/>
    <lineage>
        <taxon>Bacteria</taxon>
        <taxon>Pseudomonadati</taxon>
        <taxon>Pseudomonadota</taxon>
        <taxon>Gammaproteobacteria</taxon>
        <taxon>Enterobacterales</taxon>
        <taxon>Morganellaceae</taxon>
        <taxon>Moellerella</taxon>
    </lineage>
</organism>
<evidence type="ECO:0000313" key="2">
    <source>
        <dbReference type="EMBL" id="UNH32082.1"/>
    </source>
</evidence>
<evidence type="ECO:0000313" key="3">
    <source>
        <dbReference type="Proteomes" id="UP000829116"/>
    </source>
</evidence>
<protein>
    <submittedName>
        <fullName evidence="2">Class I SAM-dependent methyltransferase</fullName>
    </submittedName>
</protein>
<dbReference type="GO" id="GO:0032259">
    <property type="term" value="P:methylation"/>
    <property type="evidence" value="ECO:0007669"/>
    <property type="project" value="UniProtKB-KW"/>
</dbReference>
<feature type="domain" description="Methyltransferase type 11" evidence="1">
    <location>
        <begin position="70"/>
        <end position="164"/>
    </location>
</feature>
<sequence>MTMPPFSSDNIYRHNQTVWDRLARENCDWSRPVSTDVIQAARKGQWEVRLTPTKLPAGWLPDVRGLRILCLAASGGQQAPVLAAAGAEVVVLDASPEQLALDKRVAKRDNLTLETILGDMQDLSAFADETFDIIFHPISNLYVPNIRQVWLECFRVLRAGGKLLSSFYNPVVFIFDRDPDLAANGLMKPRFVLPYADITDLNADEIQKKQLNHEALVFGHTLADQINGQLTAGFMLTGFDEAFQSDPRFMIDNYMPTFIATCAIKPV</sequence>